<keyword evidence="2" id="KW-1185">Reference proteome</keyword>
<comment type="caution">
    <text evidence="1">The sequence shown here is derived from an EMBL/GenBank/DDBJ whole genome shotgun (WGS) entry which is preliminary data.</text>
</comment>
<protein>
    <submittedName>
        <fullName evidence="1">Uncharacterized protein</fullName>
    </submittedName>
</protein>
<gene>
    <name evidence="1" type="ORF">V6N12_068714</name>
</gene>
<sequence>MLSLSGVDLRVAGDVHKKGLSINEVIAVEVINHMFDGMLNKIGKANMGIVLTSSIDLAYDNMANEITPCWVQTAMTERPGVMTEKVSVGIRKHVVLTERLSAMTEKVDVGIEKHVALTERPGVVTEKVVAVIGKPDALIERPTAITERPCAVTEKLGVVNGKPGVASETVHDVGLREMVIVLVKQVIAATQPASFSRRRSFHARVEGAKSSVLHPIKGILFLRLRVLKMMEIGLLFAHKRWWKFWNRNGGGCGAAPPEAFS</sequence>
<proteinExistence type="predicted"/>
<dbReference type="Proteomes" id="UP001472677">
    <property type="component" value="Unassembled WGS sequence"/>
</dbReference>
<organism evidence="1 2">
    <name type="scientific">Hibiscus sabdariffa</name>
    <name type="common">roselle</name>
    <dbReference type="NCBI Taxonomy" id="183260"/>
    <lineage>
        <taxon>Eukaryota</taxon>
        <taxon>Viridiplantae</taxon>
        <taxon>Streptophyta</taxon>
        <taxon>Embryophyta</taxon>
        <taxon>Tracheophyta</taxon>
        <taxon>Spermatophyta</taxon>
        <taxon>Magnoliopsida</taxon>
        <taxon>eudicotyledons</taxon>
        <taxon>Gunneridae</taxon>
        <taxon>Pentapetalae</taxon>
        <taxon>rosids</taxon>
        <taxon>malvids</taxon>
        <taxon>Malvales</taxon>
        <taxon>Malvaceae</taxon>
        <taxon>Malvoideae</taxon>
        <taxon>Hibiscus</taxon>
    </lineage>
</organism>
<accession>A0ABR2FQQ6</accession>
<reference evidence="1 2" key="1">
    <citation type="journal article" date="2024" name="G3 (Bethesda)">
        <title>Genome assembly of Hibiscus sabdariffa L. provides insights into metabolisms of medicinal natural products.</title>
        <authorList>
            <person name="Kim T."/>
        </authorList>
    </citation>
    <scope>NUCLEOTIDE SEQUENCE [LARGE SCALE GENOMIC DNA]</scope>
    <source>
        <strain evidence="1">TK-2024</strain>
        <tissue evidence="1">Old leaves</tissue>
    </source>
</reference>
<evidence type="ECO:0000313" key="2">
    <source>
        <dbReference type="Proteomes" id="UP001472677"/>
    </source>
</evidence>
<evidence type="ECO:0000313" key="1">
    <source>
        <dbReference type="EMBL" id="KAK8584470.1"/>
    </source>
</evidence>
<name>A0ABR2FQQ6_9ROSI</name>
<dbReference type="EMBL" id="JBBPBM010000005">
    <property type="protein sequence ID" value="KAK8584470.1"/>
    <property type="molecule type" value="Genomic_DNA"/>
</dbReference>